<feature type="compositionally biased region" description="Polar residues" evidence="1">
    <location>
        <begin position="251"/>
        <end position="267"/>
    </location>
</feature>
<feature type="domain" description="CRIB" evidence="2">
    <location>
        <begin position="61"/>
        <end position="76"/>
    </location>
</feature>
<evidence type="ECO:0000259" key="2">
    <source>
        <dbReference type="PROSITE" id="PS50108"/>
    </source>
</evidence>
<reference evidence="3" key="1">
    <citation type="submission" date="2020-05" db="EMBL/GenBank/DDBJ databases">
        <title>Mycena genomes resolve the evolution of fungal bioluminescence.</title>
        <authorList>
            <person name="Tsai I.J."/>
        </authorList>
    </citation>
    <scope>NUCLEOTIDE SEQUENCE</scope>
    <source>
        <strain evidence="3">CCC161011</strain>
    </source>
</reference>
<protein>
    <submittedName>
        <fullName evidence="3">Proline-rich protein LAS17</fullName>
    </submittedName>
</protein>
<dbReference type="InterPro" id="IPR000095">
    <property type="entry name" value="CRIB_dom"/>
</dbReference>
<feature type="region of interest" description="Disordered" evidence="1">
    <location>
        <begin position="246"/>
        <end position="329"/>
    </location>
</feature>
<feature type="region of interest" description="Disordered" evidence="1">
    <location>
        <begin position="1"/>
        <end position="21"/>
    </location>
</feature>
<sequence length="329" mass="34817">MASTSTPVDQKNKVKEPTPAPSTEFLFAALARLYYAHPQSDELTATESNSKRASKIDKSKISGPASSSFVHVGHVGYNEDEGYTSTGVDPAWTGQLENSGVDNQAAVQEIDFKGAKVDKSLISSPASGSFTHVAHIDYDEAHGFTSTGVDPSWNASIDQLAKDPGVDKKVVSQENDHMIVPEHPQQAAATAEPNKPADSNKPKSPPAYFTPHDSQHLLVGPYITRQPQSAGSLCCTKAATPAARLVPTATPRLTTSPARASAKTTCIAQPTSTAPPQSPSVTASPSSPVPVPSSGRQRRRPDLSHTIISTSLFPNRRRVGLSGPSDPHK</sequence>
<feature type="region of interest" description="Disordered" evidence="1">
    <location>
        <begin position="39"/>
        <end position="67"/>
    </location>
</feature>
<keyword evidence="4" id="KW-1185">Reference proteome</keyword>
<dbReference type="EMBL" id="JACAZI010000002">
    <property type="protein sequence ID" value="KAF7369009.1"/>
    <property type="molecule type" value="Genomic_DNA"/>
</dbReference>
<dbReference type="OrthoDB" id="3066733at2759"/>
<organism evidence="3 4">
    <name type="scientific">Mycena venus</name>
    <dbReference type="NCBI Taxonomy" id="2733690"/>
    <lineage>
        <taxon>Eukaryota</taxon>
        <taxon>Fungi</taxon>
        <taxon>Dikarya</taxon>
        <taxon>Basidiomycota</taxon>
        <taxon>Agaricomycotina</taxon>
        <taxon>Agaricomycetes</taxon>
        <taxon>Agaricomycetidae</taxon>
        <taxon>Agaricales</taxon>
        <taxon>Marasmiineae</taxon>
        <taxon>Mycenaceae</taxon>
        <taxon>Mycena</taxon>
    </lineage>
</organism>
<dbReference type="Gene3D" id="3.90.810.10">
    <property type="entry name" value="CRIB domain"/>
    <property type="match status" value="2"/>
</dbReference>
<dbReference type="Pfam" id="PF00786">
    <property type="entry name" value="PBD"/>
    <property type="match status" value="1"/>
</dbReference>
<dbReference type="AlphaFoldDB" id="A0A8H7DB56"/>
<gene>
    <name evidence="3" type="ORF">MVEN_00227600</name>
</gene>
<accession>A0A8H7DB56</accession>
<evidence type="ECO:0000313" key="4">
    <source>
        <dbReference type="Proteomes" id="UP000620124"/>
    </source>
</evidence>
<evidence type="ECO:0000256" key="1">
    <source>
        <dbReference type="SAM" id="MobiDB-lite"/>
    </source>
</evidence>
<feature type="compositionally biased region" description="Low complexity" evidence="1">
    <location>
        <begin position="268"/>
        <end position="286"/>
    </location>
</feature>
<proteinExistence type="predicted"/>
<comment type="caution">
    <text evidence="3">The sequence shown here is derived from an EMBL/GenBank/DDBJ whole genome shotgun (WGS) entry which is preliminary data.</text>
</comment>
<evidence type="ECO:0000313" key="3">
    <source>
        <dbReference type="EMBL" id="KAF7369009.1"/>
    </source>
</evidence>
<dbReference type="Proteomes" id="UP000620124">
    <property type="component" value="Unassembled WGS sequence"/>
</dbReference>
<feature type="domain" description="CRIB" evidence="2">
    <location>
        <begin position="122"/>
        <end position="137"/>
    </location>
</feature>
<dbReference type="InterPro" id="IPR036936">
    <property type="entry name" value="CRIB_dom_sf"/>
</dbReference>
<feature type="region of interest" description="Disordered" evidence="1">
    <location>
        <begin position="184"/>
        <end position="214"/>
    </location>
</feature>
<dbReference type="PROSITE" id="PS50108">
    <property type="entry name" value="CRIB"/>
    <property type="match status" value="2"/>
</dbReference>
<name>A0A8H7DB56_9AGAR</name>